<evidence type="ECO:0000256" key="6">
    <source>
        <dbReference type="ARBA" id="ARBA00031445"/>
    </source>
</evidence>
<feature type="domain" description="3-deoxy-D-manno-octulosonic-acid transferase N-terminal" evidence="12">
    <location>
        <begin position="27"/>
        <end position="187"/>
    </location>
</feature>
<evidence type="ECO:0000256" key="1">
    <source>
        <dbReference type="ARBA" id="ARBA00003394"/>
    </source>
</evidence>
<protein>
    <recommendedName>
        <fullName evidence="4 10">3-deoxy-D-manno-octulosonic acid transferase</fullName>
        <shortName evidence="10">Kdo transferase</shortName>
        <ecNumber evidence="3 10">2.4.99.12</ecNumber>
    </recommendedName>
    <alternativeName>
        <fullName evidence="6 10">Lipid IV(A) 3-deoxy-D-manno-octulosonic acid transferase</fullName>
    </alternativeName>
</protein>
<gene>
    <name evidence="13" type="ORF">SAMN05421538_11013</name>
</gene>
<evidence type="ECO:0000313" key="14">
    <source>
        <dbReference type="Proteomes" id="UP000199344"/>
    </source>
</evidence>
<reference evidence="13 14" key="1">
    <citation type="submission" date="2016-10" db="EMBL/GenBank/DDBJ databases">
        <authorList>
            <person name="de Groot N.N."/>
        </authorList>
    </citation>
    <scope>NUCLEOTIDE SEQUENCE [LARGE SCALE GENOMIC DNA]</scope>
    <source>
        <strain evidence="13 14">DSM 22220</strain>
    </source>
</reference>
<dbReference type="STRING" id="591205.SAMN05421538_11013"/>
<dbReference type="Gene3D" id="3.40.50.2000">
    <property type="entry name" value="Glycogen Phosphorylase B"/>
    <property type="match status" value="1"/>
</dbReference>
<dbReference type="AlphaFoldDB" id="A0A1G7F593"/>
<keyword evidence="10" id="KW-1003">Cell membrane</keyword>
<evidence type="ECO:0000256" key="3">
    <source>
        <dbReference type="ARBA" id="ARBA00012621"/>
    </source>
</evidence>
<comment type="catalytic activity">
    <reaction evidence="7 10">
        <text>lipid IVA (E. coli) + CMP-3-deoxy-beta-D-manno-octulosonate = alpha-Kdo-(2-&gt;6)-lipid IVA (E. coli) + CMP + H(+)</text>
        <dbReference type="Rhea" id="RHEA:28066"/>
        <dbReference type="ChEBI" id="CHEBI:15378"/>
        <dbReference type="ChEBI" id="CHEBI:58603"/>
        <dbReference type="ChEBI" id="CHEBI:60364"/>
        <dbReference type="ChEBI" id="CHEBI:60377"/>
        <dbReference type="ChEBI" id="CHEBI:85987"/>
        <dbReference type="EC" id="2.4.99.12"/>
    </reaction>
</comment>
<evidence type="ECO:0000313" key="13">
    <source>
        <dbReference type="EMBL" id="SDE71062.1"/>
    </source>
</evidence>
<dbReference type="EMBL" id="FNAH01000010">
    <property type="protein sequence ID" value="SDE71062.1"/>
    <property type="molecule type" value="Genomic_DNA"/>
</dbReference>
<dbReference type="GO" id="GO:0009244">
    <property type="term" value="P:lipopolysaccharide core region biosynthetic process"/>
    <property type="evidence" value="ECO:0007669"/>
    <property type="project" value="UniProtKB-UniRule"/>
</dbReference>
<evidence type="ECO:0000256" key="2">
    <source>
        <dbReference type="ARBA" id="ARBA00004713"/>
    </source>
</evidence>
<keyword evidence="5 10" id="KW-0808">Transferase</keyword>
<evidence type="ECO:0000256" key="5">
    <source>
        <dbReference type="ARBA" id="ARBA00022679"/>
    </source>
</evidence>
<dbReference type="Gene3D" id="3.40.50.11720">
    <property type="entry name" value="3-Deoxy-D-manno-octulosonic-acid transferase, N-terminal domain"/>
    <property type="match status" value="1"/>
</dbReference>
<evidence type="ECO:0000256" key="10">
    <source>
        <dbReference type="RuleBase" id="RU365103"/>
    </source>
</evidence>
<dbReference type="EC" id="2.4.99.12" evidence="3 10"/>
<evidence type="ECO:0000256" key="8">
    <source>
        <dbReference type="PIRSR" id="PIRSR639901-1"/>
    </source>
</evidence>
<comment type="pathway">
    <text evidence="2 10">Bacterial outer membrane biogenesis; LPS core biosynthesis.</text>
</comment>
<keyword evidence="10" id="KW-0472">Membrane</keyword>
<dbReference type="GO" id="GO:0009245">
    <property type="term" value="P:lipid A biosynthetic process"/>
    <property type="evidence" value="ECO:0007669"/>
    <property type="project" value="TreeGrafter"/>
</dbReference>
<dbReference type="PANTHER" id="PTHR42755:SF1">
    <property type="entry name" value="3-DEOXY-D-MANNO-OCTULOSONIC ACID TRANSFERASE, MITOCHONDRIAL-RELATED"/>
    <property type="match status" value="1"/>
</dbReference>
<feature type="region of interest" description="Disordered" evidence="11">
    <location>
        <begin position="396"/>
        <end position="419"/>
    </location>
</feature>
<evidence type="ECO:0000256" key="4">
    <source>
        <dbReference type="ARBA" id="ARBA00019077"/>
    </source>
</evidence>
<dbReference type="UniPathway" id="UPA00958"/>
<dbReference type="SUPFAM" id="SSF53756">
    <property type="entry name" value="UDP-Glycosyltransferase/glycogen phosphorylase"/>
    <property type="match status" value="1"/>
</dbReference>
<evidence type="ECO:0000256" key="9">
    <source>
        <dbReference type="PIRSR" id="PIRSR639901-2"/>
    </source>
</evidence>
<feature type="site" description="Transition state stabilizer" evidence="9">
    <location>
        <position position="117"/>
    </location>
</feature>
<sequence length="419" mass="44946">MEHPPLLYRSASWLAGAAARPFAGPEMAERLVLDRPAQAAPASIWLHGASVGELISARPIIDRLAERVALIVTANTTTGRDMARGWGLRARLAPLDTPQALHRFIDRHRPTLALTLENELWPNRSALLAEAGISQMVIGARMSERSARRWRRLPWLIRPILRRIDRLSAQNAGSEERLISLGLPDTALMPRVQLKLLGPAGTLPEPHPETRERTILAASTHDGEDDQIIEAFMVARRHVPGLRLIIAPRHPVRGDDVAALLAARGLNPARRSQGGDETAPVLLADTLGEMARWYDAAAICITGGSLVAKGGHTPWEPAAHGCAILHGPHVANFSEDYALLHAVDGAETLAQEAGATLARLAAAPSEAAAMGDRARALLRERAGDAAPLLAEILAAVGGGAPPPETRPDIEDAPENPDMR</sequence>
<dbReference type="Proteomes" id="UP000199344">
    <property type="component" value="Unassembled WGS sequence"/>
</dbReference>
<feature type="active site" description="Proton acceptor" evidence="8">
    <location>
        <position position="53"/>
    </location>
</feature>
<dbReference type="InterPro" id="IPR039901">
    <property type="entry name" value="Kdotransferase"/>
</dbReference>
<evidence type="ECO:0000259" key="12">
    <source>
        <dbReference type="Pfam" id="PF04413"/>
    </source>
</evidence>
<dbReference type="PANTHER" id="PTHR42755">
    <property type="entry name" value="3-DEOXY-MANNO-OCTULOSONATE CYTIDYLYLTRANSFERASE"/>
    <property type="match status" value="1"/>
</dbReference>
<dbReference type="RefSeq" id="WP_245727339.1">
    <property type="nucleotide sequence ID" value="NZ_FNAH01000010.1"/>
</dbReference>
<dbReference type="GO" id="GO:0005886">
    <property type="term" value="C:plasma membrane"/>
    <property type="evidence" value="ECO:0007669"/>
    <property type="project" value="UniProtKB-SubCell"/>
</dbReference>
<keyword evidence="10" id="KW-0448">Lipopolysaccharide biosynthesis</keyword>
<accession>A0A1G7F593</accession>
<feature type="compositionally biased region" description="Acidic residues" evidence="11">
    <location>
        <begin position="410"/>
        <end position="419"/>
    </location>
</feature>
<dbReference type="InterPro" id="IPR038107">
    <property type="entry name" value="Glycos_transf_N_sf"/>
</dbReference>
<organism evidence="13 14">
    <name type="scientific">Paracoccus isoporae</name>
    <dbReference type="NCBI Taxonomy" id="591205"/>
    <lineage>
        <taxon>Bacteria</taxon>
        <taxon>Pseudomonadati</taxon>
        <taxon>Pseudomonadota</taxon>
        <taxon>Alphaproteobacteria</taxon>
        <taxon>Rhodobacterales</taxon>
        <taxon>Paracoccaceae</taxon>
        <taxon>Paracoccus</taxon>
    </lineage>
</organism>
<feature type="site" description="Transition state stabilizer" evidence="9">
    <location>
        <position position="195"/>
    </location>
</feature>
<keyword evidence="14" id="KW-1185">Reference proteome</keyword>
<comment type="subcellular location">
    <subcellularLocation>
        <location evidence="10">Cell membrane</location>
    </subcellularLocation>
</comment>
<comment type="function">
    <text evidence="1 10">Involved in lipopolysaccharide (LPS) biosynthesis. Catalyzes the transfer of 3-deoxy-D-manno-octulosonate (Kdo) residue(s) from CMP-Kdo to lipid IV(A), the tetraacyldisaccharide-1,4'-bisphosphate precursor of lipid A.</text>
</comment>
<comment type="similarity">
    <text evidence="10">Belongs to the glycosyltransferase group 1 family.</text>
</comment>
<dbReference type="GO" id="GO:0043842">
    <property type="term" value="F:Kdo transferase activity"/>
    <property type="evidence" value="ECO:0007669"/>
    <property type="project" value="UniProtKB-EC"/>
</dbReference>
<dbReference type="Pfam" id="PF04413">
    <property type="entry name" value="Glycos_transf_N"/>
    <property type="match status" value="1"/>
</dbReference>
<name>A0A1G7F593_9RHOB</name>
<proteinExistence type="inferred from homology"/>
<dbReference type="InterPro" id="IPR007507">
    <property type="entry name" value="Glycos_transf_N"/>
</dbReference>
<evidence type="ECO:0000256" key="11">
    <source>
        <dbReference type="SAM" id="MobiDB-lite"/>
    </source>
</evidence>
<evidence type="ECO:0000256" key="7">
    <source>
        <dbReference type="ARBA" id="ARBA00049183"/>
    </source>
</evidence>